<protein>
    <submittedName>
        <fullName evidence="7">MFS transporter</fullName>
    </submittedName>
</protein>
<dbReference type="PANTHER" id="PTHR42910">
    <property type="entry name" value="TRANSPORTER SCO4007-RELATED"/>
    <property type="match status" value="1"/>
</dbReference>
<dbReference type="EMBL" id="JAUTXY010000009">
    <property type="protein sequence ID" value="MEE2059681.1"/>
    <property type="molecule type" value="Genomic_DNA"/>
</dbReference>
<feature type="transmembrane region" description="Helical" evidence="5">
    <location>
        <begin position="304"/>
        <end position="322"/>
    </location>
</feature>
<comment type="subcellular location">
    <subcellularLocation>
        <location evidence="1">Cell membrane</location>
        <topology evidence="1">Multi-pass membrane protein</topology>
    </subcellularLocation>
</comment>
<dbReference type="Gene3D" id="1.20.1250.20">
    <property type="entry name" value="MFS general substrate transporter like domains"/>
    <property type="match status" value="1"/>
</dbReference>
<comment type="caution">
    <text evidence="7">The sequence shown here is derived from an EMBL/GenBank/DDBJ whole genome shotgun (WGS) entry which is preliminary data.</text>
</comment>
<feature type="transmembrane region" description="Helical" evidence="5">
    <location>
        <begin position="169"/>
        <end position="188"/>
    </location>
</feature>
<dbReference type="PANTHER" id="PTHR42910:SF1">
    <property type="entry name" value="MAJOR FACILITATOR SUPERFAMILY (MFS) PROFILE DOMAIN-CONTAINING PROTEIN"/>
    <property type="match status" value="1"/>
</dbReference>
<keyword evidence="3 5" id="KW-1133">Transmembrane helix</keyword>
<evidence type="ECO:0000256" key="2">
    <source>
        <dbReference type="ARBA" id="ARBA00022692"/>
    </source>
</evidence>
<dbReference type="InterPro" id="IPR020846">
    <property type="entry name" value="MFS_dom"/>
</dbReference>
<dbReference type="PROSITE" id="PS50850">
    <property type="entry name" value="MFS"/>
    <property type="match status" value="1"/>
</dbReference>
<keyword evidence="8" id="KW-1185">Reference proteome</keyword>
<keyword evidence="4 5" id="KW-0472">Membrane</keyword>
<feature type="transmembrane region" description="Helical" evidence="5">
    <location>
        <begin position="138"/>
        <end position="157"/>
    </location>
</feature>
<dbReference type="Pfam" id="PF07690">
    <property type="entry name" value="MFS_1"/>
    <property type="match status" value="1"/>
</dbReference>
<name>A0ABU7LDP8_9NOCA</name>
<evidence type="ECO:0000256" key="1">
    <source>
        <dbReference type="ARBA" id="ARBA00004651"/>
    </source>
</evidence>
<feature type="transmembrane region" description="Helical" evidence="5">
    <location>
        <begin position="369"/>
        <end position="389"/>
    </location>
</feature>
<reference evidence="7 8" key="1">
    <citation type="submission" date="2023-07" db="EMBL/GenBank/DDBJ databases">
        <authorList>
            <person name="Girao M."/>
            <person name="Carvalho M.F."/>
        </authorList>
    </citation>
    <scope>NUCLEOTIDE SEQUENCE [LARGE SCALE GENOMIC DNA]</scope>
    <source>
        <strain evidence="7 8">YIM65754</strain>
    </source>
</reference>
<dbReference type="SUPFAM" id="SSF103473">
    <property type="entry name" value="MFS general substrate transporter"/>
    <property type="match status" value="1"/>
</dbReference>
<dbReference type="RefSeq" id="WP_330134903.1">
    <property type="nucleotide sequence ID" value="NZ_JAUTXY010000009.1"/>
</dbReference>
<feature type="transmembrane region" description="Helical" evidence="5">
    <location>
        <begin position="279"/>
        <end position="298"/>
    </location>
</feature>
<feature type="transmembrane region" description="Helical" evidence="5">
    <location>
        <begin position="254"/>
        <end position="272"/>
    </location>
</feature>
<evidence type="ECO:0000256" key="4">
    <source>
        <dbReference type="ARBA" id="ARBA00023136"/>
    </source>
</evidence>
<feature type="transmembrane region" description="Helical" evidence="5">
    <location>
        <begin position="222"/>
        <end position="242"/>
    </location>
</feature>
<keyword evidence="2 5" id="KW-0812">Transmembrane</keyword>
<evidence type="ECO:0000313" key="7">
    <source>
        <dbReference type="EMBL" id="MEE2059681.1"/>
    </source>
</evidence>
<accession>A0ABU7LDP8</accession>
<feature type="domain" description="Major facilitator superfamily (MFS) profile" evidence="6">
    <location>
        <begin position="15"/>
        <end position="395"/>
    </location>
</feature>
<feature type="transmembrane region" description="Helical" evidence="5">
    <location>
        <begin position="81"/>
        <end position="99"/>
    </location>
</feature>
<dbReference type="InterPro" id="IPR036259">
    <property type="entry name" value="MFS_trans_sf"/>
</dbReference>
<feature type="transmembrane region" description="Helical" evidence="5">
    <location>
        <begin position="343"/>
        <end position="363"/>
    </location>
</feature>
<sequence length="408" mass="41728">MLGTMPARPTLASPALLLMAVATGLCAGGNYFNQPLLESITEALGTTHSAAASTVTIAQVSYALGLMFLVPLGDMLPQRRLAVTLMFAAAAGQAISGFAPNIGVLMAGTAIAGLFSVAAQVLVPFAATLAAPERRGRAVGTVMSGLLVGILLARSIAGILAEFGGWSTVYRVSAGAMVIVAIALWRVLPASTPTAGQQSYGAILRSLATLVRTYPRLRTRGLLGAISYASVSVLFSTMAFLLSAPPHGLGELEIGLVGLAGVAGALAANTAGRLADRGYGPTTTAVGVVVLIASWGALAAGGSSLWWFVVGMLAIDLALNAIHITNQNIIYGLDPDARSRLNSVYMTTYFVGAASGSALGALAWTLAEWTGVCILGALLGGCAAVLWWIDLRLSRREPSPTSRSVSGT</sequence>
<evidence type="ECO:0000256" key="5">
    <source>
        <dbReference type="SAM" id="Phobius"/>
    </source>
</evidence>
<evidence type="ECO:0000313" key="8">
    <source>
        <dbReference type="Proteomes" id="UP001336020"/>
    </source>
</evidence>
<dbReference type="Proteomes" id="UP001336020">
    <property type="component" value="Unassembled WGS sequence"/>
</dbReference>
<gene>
    <name evidence="7" type="ORF">Q7514_19365</name>
</gene>
<organism evidence="7 8">
    <name type="scientific">Rhodococcus artemisiae</name>
    <dbReference type="NCBI Taxonomy" id="714159"/>
    <lineage>
        <taxon>Bacteria</taxon>
        <taxon>Bacillati</taxon>
        <taxon>Actinomycetota</taxon>
        <taxon>Actinomycetes</taxon>
        <taxon>Mycobacteriales</taxon>
        <taxon>Nocardiaceae</taxon>
        <taxon>Rhodococcus</taxon>
    </lineage>
</organism>
<proteinExistence type="predicted"/>
<dbReference type="InterPro" id="IPR011701">
    <property type="entry name" value="MFS"/>
</dbReference>
<evidence type="ECO:0000256" key="3">
    <source>
        <dbReference type="ARBA" id="ARBA00022989"/>
    </source>
</evidence>
<feature type="transmembrane region" description="Helical" evidence="5">
    <location>
        <begin position="50"/>
        <end position="69"/>
    </location>
</feature>
<feature type="transmembrane region" description="Helical" evidence="5">
    <location>
        <begin position="105"/>
        <end position="131"/>
    </location>
</feature>
<dbReference type="CDD" id="cd17324">
    <property type="entry name" value="MFS_NepI_like"/>
    <property type="match status" value="1"/>
</dbReference>
<evidence type="ECO:0000259" key="6">
    <source>
        <dbReference type="PROSITE" id="PS50850"/>
    </source>
</evidence>